<dbReference type="Gene3D" id="3.30.530.20">
    <property type="match status" value="1"/>
</dbReference>
<reference evidence="1 2" key="1">
    <citation type="submission" date="2023-05" db="EMBL/GenBank/DDBJ databases">
        <title>Sequencing and Assembly of Streptomyces sp. NP73.</title>
        <authorList>
            <person name="Konwar A.N."/>
            <person name="Saikia K."/>
            <person name="Thakur D."/>
        </authorList>
    </citation>
    <scope>NUCLEOTIDE SEQUENCE [LARGE SCALE GENOMIC DNA]</scope>
    <source>
        <strain evidence="1 2">NP73</strain>
    </source>
</reference>
<dbReference type="SUPFAM" id="SSF55961">
    <property type="entry name" value="Bet v1-like"/>
    <property type="match status" value="1"/>
</dbReference>
<dbReference type="RefSeq" id="WP_125816002.1">
    <property type="nucleotide sequence ID" value="NZ_JASITI010000032.1"/>
</dbReference>
<proteinExistence type="predicted"/>
<name>A0ABT7GZB3_9ACTN</name>
<keyword evidence="2" id="KW-1185">Reference proteome</keyword>
<protein>
    <submittedName>
        <fullName evidence="1">SRPBCC family protein</fullName>
    </submittedName>
</protein>
<gene>
    <name evidence="1" type="ORF">QEZ40_003786</name>
</gene>
<organism evidence="1 2">
    <name type="scientific">Streptomyces katrae</name>
    <dbReference type="NCBI Taxonomy" id="68223"/>
    <lineage>
        <taxon>Bacteria</taxon>
        <taxon>Bacillati</taxon>
        <taxon>Actinomycetota</taxon>
        <taxon>Actinomycetes</taxon>
        <taxon>Kitasatosporales</taxon>
        <taxon>Streptomycetaceae</taxon>
        <taxon>Streptomyces</taxon>
    </lineage>
</organism>
<evidence type="ECO:0000313" key="2">
    <source>
        <dbReference type="Proteomes" id="UP001223390"/>
    </source>
</evidence>
<dbReference type="EMBL" id="JASITI010000032">
    <property type="protein sequence ID" value="MDK9498601.1"/>
    <property type="molecule type" value="Genomic_DNA"/>
</dbReference>
<dbReference type="Proteomes" id="UP001223390">
    <property type="component" value="Unassembled WGS sequence"/>
</dbReference>
<sequence>MIHVTRTMLVARPIEDAVVYFADFAHTEEWDPATVSCVRLDPGPVEPGARWRNLSRFRGRTSALEYRLDARQADHLVFTGENGTVRVTDDLRFTPASDGSTRLTYDATFAFKGVARLAAPFLRKEVDRLADDVAAAVPRATAR</sequence>
<dbReference type="InterPro" id="IPR019587">
    <property type="entry name" value="Polyketide_cyclase/dehydratase"/>
</dbReference>
<comment type="caution">
    <text evidence="1">The sequence shown here is derived from an EMBL/GenBank/DDBJ whole genome shotgun (WGS) entry which is preliminary data.</text>
</comment>
<dbReference type="Pfam" id="PF10604">
    <property type="entry name" value="Polyketide_cyc2"/>
    <property type="match status" value="1"/>
</dbReference>
<dbReference type="InterPro" id="IPR023393">
    <property type="entry name" value="START-like_dom_sf"/>
</dbReference>
<evidence type="ECO:0000313" key="1">
    <source>
        <dbReference type="EMBL" id="MDK9498601.1"/>
    </source>
</evidence>
<accession>A0ABT7GZB3</accession>